<dbReference type="Proteomes" id="UP000292564">
    <property type="component" value="Unassembled WGS sequence"/>
</dbReference>
<proteinExistence type="predicted"/>
<dbReference type="RefSeq" id="WP_130510044.1">
    <property type="nucleotide sequence ID" value="NZ_SHKY01000001.1"/>
</dbReference>
<reference evidence="1 2" key="1">
    <citation type="submission" date="2019-02" db="EMBL/GenBank/DDBJ databases">
        <title>Sequencing the genomes of 1000 actinobacteria strains.</title>
        <authorList>
            <person name="Klenk H.-P."/>
        </authorList>
    </citation>
    <scope>NUCLEOTIDE SEQUENCE [LARGE SCALE GENOMIC DNA]</scope>
    <source>
        <strain evidence="1 2">DSM 45162</strain>
    </source>
</reference>
<evidence type="ECO:0008006" key="3">
    <source>
        <dbReference type="Google" id="ProtNLM"/>
    </source>
</evidence>
<dbReference type="OrthoDB" id="4164470at2"/>
<name>A0A4Q7ZKZ7_9ACTN</name>
<evidence type="ECO:0000313" key="2">
    <source>
        <dbReference type="Proteomes" id="UP000292564"/>
    </source>
</evidence>
<gene>
    <name evidence="1" type="ORF">EV385_3054</name>
</gene>
<accession>A0A4Q7ZKZ7</accession>
<dbReference type="AlphaFoldDB" id="A0A4Q7ZKZ7"/>
<dbReference type="EMBL" id="SHKY01000001">
    <property type="protein sequence ID" value="RZU51244.1"/>
    <property type="molecule type" value="Genomic_DNA"/>
</dbReference>
<sequence length="298" mass="32023">MSVSATDWPTSPLSAAATAFAALICEPDPMTLDLDQLDPDAGLPAGVMTLTDLDDWLAKHRRAFAARDAVWRELVRRARLDGPEWVIAAVGMAMPALRRYAVQLAIGYRGDRDDVDAEVLTGFLCALRERVDLARPAPHAALCMAAFRAGHDHVRQSREYTPVDDVEHVTGPRTPMVPWGHPDLLVRRAVHLGLVDETDERPYIDVRLGQKAIEPIAAGLGVTTDALRMRLGRIDTRLADALGRGLLTGAVSADAAQLLAEQADRRAALRASRAVSCAGGSATSRSHPAQVTLLPSAA</sequence>
<evidence type="ECO:0000313" key="1">
    <source>
        <dbReference type="EMBL" id="RZU51244.1"/>
    </source>
</evidence>
<comment type="caution">
    <text evidence="1">The sequence shown here is derived from an EMBL/GenBank/DDBJ whole genome shotgun (WGS) entry which is preliminary data.</text>
</comment>
<organism evidence="1 2">
    <name type="scientific">Krasilnikovia cinnamomea</name>
    <dbReference type="NCBI Taxonomy" id="349313"/>
    <lineage>
        <taxon>Bacteria</taxon>
        <taxon>Bacillati</taxon>
        <taxon>Actinomycetota</taxon>
        <taxon>Actinomycetes</taxon>
        <taxon>Micromonosporales</taxon>
        <taxon>Micromonosporaceae</taxon>
        <taxon>Krasilnikovia</taxon>
    </lineage>
</organism>
<keyword evidence="2" id="KW-1185">Reference proteome</keyword>
<protein>
    <recommendedName>
        <fullName evidence="3">DNA-directed RNA polymerase specialized sigma24 family protein</fullName>
    </recommendedName>
</protein>